<reference evidence="1 2" key="1">
    <citation type="submission" date="2014-12" db="EMBL/GenBank/DDBJ databases">
        <title>Genomes of Geoalkalibacter ferrihydriticus and Geoalkalibacter subterraneus, two haloalkaliphilic metal-reducing members of the Geobacteraceae.</title>
        <authorList>
            <person name="Badalamenti J.P."/>
            <person name="Torres C.I."/>
            <person name="Krajmalnik-Brown R."/>
            <person name="Bond D.R."/>
        </authorList>
    </citation>
    <scope>NUCLEOTIDE SEQUENCE [LARGE SCALE GENOMIC DNA]</scope>
    <source>
        <strain evidence="1 2">DSM 17813</strain>
    </source>
</reference>
<keyword evidence="2" id="KW-1185">Reference proteome</keyword>
<dbReference type="InterPro" id="IPR036249">
    <property type="entry name" value="Thioredoxin-like_sf"/>
</dbReference>
<gene>
    <name evidence="1" type="ORF">GFER_07110</name>
</gene>
<dbReference type="Gene3D" id="1.25.40.10">
    <property type="entry name" value="Tetratricopeptide repeat domain"/>
    <property type="match status" value="1"/>
</dbReference>
<dbReference type="AlphaFoldDB" id="A0A0C2HIJ8"/>
<organism evidence="1 2">
    <name type="scientific">Geoalkalibacter ferrihydriticus DSM 17813</name>
    <dbReference type="NCBI Taxonomy" id="1121915"/>
    <lineage>
        <taxon>Bacteria</taxon>
        <taxon>Pseudomonadati</taxon>
        <taxon>Thermodesulfobacteriota</taxon>
        <taxon>Desulfuromonadia</taxon>
        <taxon>Desulfuromonadales</taxon>
        <taxon>Geoalkalibacteraceae</taxon>
        <taxon>Geoalkalibacter</taxon>
    </lineage>
</organism>
<evidence type="ECO:0008006" key="3">
    <source>
        <dbReference type="Google" id="ProtNLM"/>
    </source>
</evidence>
<dbReference type="Proteomes" id="UP000035068">
    <property type="component" value="Unassembled WGS sequence"/>
</dbReference>
<evidence type="ECO:0000313" key="1">
    <source>
        <dbReference type="EMBL" id="KIH76866.1"/>
    </source>
</evidence>
<evidence type="ECO:0000313" key="2">
    <source>
        <dbReference type="Proteomes" id="UP000035068"/>
    </source>
</evidence>
<accession>A0A0C2HIJ8</accession>
<dbReference type="SUPFAM" id="SSF52833">
    <property type="entry name" value="Thioredoxin-like"/>
    <property type="match status" value="1"/>
</dbReference>
<protein>
    <recommendedName>
        <fullName evidence="3">Thioredoxin-like fold domain-containing protein</fullName>
    </recommendedName>
</protein>
<name>A0A0C2HIJ8_9BACT</name>
<comment type="caution">
    <text evidence="1">The sequence shown here is derived from an EMBL/GenBank/DDBJ whole genome shotgun (WGS) entry which is preliminary data.</text>
</comment>
<dbReference type="EMBL" id="JWJD01000002">
    <property type="protein sequence ID" value="KIH76866.1"/>
    <property type="molecule type" value="Genomic_DNA"/>
</dbReference>
<proteinExistence type="predicted"/>
<dbReference type="RefSeq" id="WP_040097902.1">
    <property type="nucleotide sequence ID" value="NZ_JWJD01000002.1"/>
</dbReference>
<dbReference type="InterPro" id="IPR011990">
    <property type="entry name" value="TPR-like_helical_dom_sf"/>
</dbReference>
<sequence>MNAVAFPDPAVVDFVTNNMIPLRIPADDPELGPRFKVKWTPTLLILDADGIEHYRTLGFYPPDELIPALLMGMGKASFNRPDRSAACAYFEQIRASYPASSLAPEAVYLDGVSRYIETHDAANLIGIFDRLAADYPDSPWLTRADPYRLLKK</sequence>